<evidence type="ECO:0000313" key="7">
    <source>
        <dbReference type="Proteomes" id="UP000176494"/>
    </source>
</evidence>
<comment type="caution">
    <text evidence="6">The sequence shown here is derived from an EMBL/GenBank/DDBJ whole genome shotgun (WGS) entry which is preliminary data.</text>
</comment>
<evidence type="ECO:0000313" key="6">
    <source>
        <dbReference type="EMBL" id="OHA56803.1"/>
    </source>
</evidence>
<protein>
    <recommendedName>
        <fullName evidence="4 5">Large ribosomal subunit protein uL29</fullName>
    </recommendedName>
</protein>
<dbReference type="InterPro" id="IPR036049">
    <property type="entry name" value="Ribosomal_uL29_sf"/>
</dbReference>
<comment type="similarity">
    <text evidence="1 5">Belongs to the universal ribosomal protein uL29 family.</text>
</comment>
<dbReference type="GO" id="GO:0006412">
    <property type="term" value="P:translation"/>
    <property type="evidence" value="ECO:0007669"/>
    <property type="project" value="UniProtKB-UniRule"/>
</dbReference>
<dbReference type="AlphaFoldDB" id="A0A1G2Q8C6"/>
<gene>
    <name evidence="5" type="primary">rpmC</name>
    <name evidence="6" type="ORF">A2114_00505</name>
</gene>
<dbReference type="NCBIfam" id="TIGR00012">
    <property type="entry name" value="L29"/>
    <property type="match status" value="1"/>
</dbReference>
<reference evidence="6 7" key="1">
    <citation type="journal article" date="2016" name="Nat. Commun.">
        <title>Thousands of microbial genomes shed light on interconnected biogeochemical processes in an aquifer system.</title>
        <authorList>
            <person name="Anantharaman K."/>
            <person name="Brown C.T."/>
            <person name="Hug L.A."/>
            <person name="Sharon I."/>
            <person name="Castelle C.J."/>
            <person name="Probst A.J."/>
            <person name="Thomas B.C."/>
            <person name="Singh A."/>
            <person name="Wilkins M.J."/>
            <person name="Karaoz U."/>
            <person name="Brodie E.L."/>
            <person name="Williams K.H."/>
            <person name="Hubbard S.S."/>
            <person name="Banfield J.F."/>
        </authorList>
    </citation>
    <scope>NUCLEOTIDE SEQUENCE [LARGE SCALE GENOMIC DNA]</scope>
</reference>
<dbReference type="STRING" id="1802435.A2114_00505"/>
<dbReference type="Proteomes" id="UP000176494">
    <property type="component" value="Unassembled WGS sequence"/>
</dbReference>
<dbReference type="EMBL" id="MHTG01000030">
    <property type="protein sequence ID" value="OHA56803.1"/>
    <property type="molecule type" value="Genomic_DNA"/>
</dbReference>
<dbReference type="CDD" id="cd00427">
    <property type="entry name" value="Ribosomal_L29_HIP"/>
    <property type="match status" value="1"/>
</dbReference>
<keyword evidence="2 5" id="KW-0689">Ribosomal protein</keyword>
<dbReference type="GO" id="GO:1990904">
    <property type="term" value="C:ribonucleoprotein complex"/>
    <property type="evidence" value="ECO:0007669"/>
    <property type="project" value="UniProtKB-KW"/>
</dbReference>
<proteinExistence type="inferred from homology"/>
<evidence type="ECO:0000256" key="3">
    <source>
        <dbReference type="ARBA" id="ARBA00023274"/>
    </source>
</evidence>
<organism evidence="6 7">
    <name type="scientific">Candidatus Vogelbacteria bacterium GWA1_51_14</name>
    <dbReference type="NCBI Taxonomy" id="1802435"/>
    <lineage>
        <taxon>Bacteria</taxon>
        <taxon>Candidatus Vogeliibacteriota</taxon>
    </lineage>
</organism>
<dbReference type="InterPro" id="IPR001854">
    <property type="entry name" value="Ribosomal_uL29"/>
</dbReference>
<evidence type="ECO:0000256" key="2">
    <source>
        <dbReference type="ARBA" id="ARBA00022980"/>
    </source>
</evidence>
<evidence type="ECO:0000256" key="4">
    <source>
        <dbReference type="ARBA" id="ARBA00035204"/>
    </source>
</evidence>
<evidence type="ECO:0000256" key="5">
    <source>
        <dbReference type="HAMAP-Rule" id="MF_00374"/>
    </source>
</evidence>
<keyword evidence="3 5" id="KW-0687">Ribonucleoprotein</keyword>
<sequence>MKTIRDKSDQDLRKLISAKEAELASFRFGAAGAKVTNVKLGRNCRREIAQIKTVLRERELASATK</sequence>
<dbReference type="GO" id="GO:0003735">
    <property type="term" value="F:structural constituent of ribosome"/>
    <property type="evidence" value="ECO:0007669"/>
    <property type="project" value="InterPro"/>
</dbReference>
<evidence type="ECO:0000256" key="1">
    <source>
        <dbReference type="ARBA" id="ARBA00009254"/>
    </source>
</evidence>
<dbReference type="HAMAP" id="MF_00374">
    <property type="entry name" value="Ribosomal_uL29"/>
    <property type="match status" value="1"/>
</dbReference>
<dbReference type="GO" id="GO:0005840">
    <property type="term" value="C:ribosome"/>
    <property type="evidence" value="ECO:0007669"/>
    <property type="project" value="UniProtKB-KW"/>
</dbReference>
<dbReference type="SUPFAM" id="SSF46561">
    <property type="entry name" value="Ribosomal protein L29 (L29p)"/>
    <property type="match status" value="1"/>
</dbReference>
<dbReference type="Gene3D" id="1.10.287.310">
    <property type="match status" value="1"/>
</dbReference>
<accession>A0A1G2Q8C6</accession>
<dbReference type="Pfam" id="PF00831">
    <property type="entry name" value="Ribosomal_L29"/>
    <property type="match status" value="1"/>
</dbReference>
<name>A0A1G2Q8C6_9BACT</name>